<dbReference type="InterPro" id="IPR049704">
    <property type="entry name" value="Aminotrans_3_PPA_site"/>
</dbReference>
<dbReference type="InterPro" id="IPR015421">
    <property type="entry name" value="PyrdxlP-dep_Trfase_major"/>
</dbReference>
<keyword evidence="11" id="KW-0808">Transferase</keyword>
<dbReference type="FunFam" id="3.40.640.10:FF:000021">
    <property type="entry name" value="Glutamate-1-semialdehyde 2,1-aminomutase"/>
    <property type="match status" value="1"/>
</dbReference>
<name>A0A4Z0NMJ1_9HYPH</name>
<evidence type="ECO:0000256" key="6">
    <source>
        <dbReference type="ARBA" id="ARBA00022898"/>
    </source>
</evidence>
<comment type="pathway">
    <text evidence="2">Porphyrin-containing compound metabolism; protoporphyrin-IX biosynthesis; 5-aminolevulinate from L-glutamyl-tRNA(Glu): step 2/2.</text>
</comment>
<sequence>MIPHPSAAPLGRRTAPSNVEAAQLADARDLFPGGVLGGNALPEGCAFVVSHGTGGRFWDTSGNEYIDYVLGSGSLFLGHAHPRIQAAVAEQAARGTHFFAYLNETAVAYARRLKPLVRCAERMRFTTAGSDSTFHAIRLARAFTGRDRIVKFEGAYHGVHDYAQVSTAPGREAPFPKPVPDTAGIPGHVADLTLVAQWNDIESLRAILEAHRHEIAAVIMEPIQRILSPAPGFLQAVRELTWDHDVLMILDEVVTGFRYGLGGAQDYFDVVPDLATYGKIIGGGLPVGAVMGRADIMEQADPAQKGSPGYVYQNGTLQGHPLGCAAGLAMLDILSEDGVYDRVFALADRLRAGLQQIFDRHRMGVVVFGEGPMWHFLFAEAAPANYRDIRRSDLGKLRRFEAEMIRNGLFVLPNNRRFVSIAHTDDDLAATFAAVDRCCRTLLA</sequence>
<dbReference type="EC" id="5.4.3.8" evidence="4"/>
<evidence type="ECO:0000256" key="4">
    <source>
        <dbReference type="ARBA" id="ARBA00012143"/>
    </source>
</evidence>
<dbReference type="Proteomes" id="UP000297535">
    <property type="component" value="Unassembled WGS sequence"/>
</dbReference>
<dbReference type="SUPFAM" id="SSF53383">
    <property type="entry name" value="PLP-dependent transferases"/>
    <property type="match status" value="1"/>
</dbReference>
<dbReference type="InterPro" id="IPR015424">
    <property type="entry name" value="PyrdxlP-dep_Trfase"/>
</dbReference>
<proteinExistence type="inferred from homology"/>
<dbReference type="GO" id="GO:0042286">
    <property type="term" value="F:glutamate-1-semialdehyde 2,1-aminomutase activity"/>
    <property type="evidence" value="ECO:0007669"/>
    <property type="project" value="UniProtKB-EC"/>
</dbReference>
<dbReference type="CDD" id="cd00610">
    <property type="entry name" value="OAT_like"/>
    <property type="match status" value="1"/>
</dbReference>
<comment type="similarity">
    <text evidence="3">Belongs to the class-III pyridoxal-phosphate-dependent aminotransferase family. HemL subfamily.</text>
</comment>
<evidence type="ECO:0000313" key="12">
    <source>
        <dbReference type="Proteomes" id="UP000297535"/>
    </source>
</evidence>
<evidence type="ECO:0000256" key="8">
    <source>
        <dbReference type="ARBA" id="ARBA00023244"/>
    </source>
</evidence>
<dbReference type="GO" id="GO:0030170">
    <property type="term" value="F:pyridoxal phosphate binding"/>
    <property type="evidence" value="ECO:0007669"/>
    <property type="project" value="InterPro"/>
</dbReference>
<dbReference type="Gene3D" id="3.90.1150.10">
    <property type="entry name" value="Aspartate Aminotransferase, domain 1"/>
    <property type="match status" value="1"/>
</dbReference>
<dbReference type="InterPro" id="IPR015422">
    <property type="entry name" value="PyrdxlP-dep_Trfase_small"/>
</dbReference>
<keyword evidence="6 10" id="KW-0663">Pyridoxal phosphate</keyword>
<dbReference type="Gene3D" id="3.40.640.10">
    <property type="entry name" value="Type I PLP-dependent aspartate aminotransferase-like (Major domain)"/>
    <property type="match status" value="1"/>
</dbReference>
<evidence type="ECO:0000256" key="10">
    <source>
        <dbReference type="RuleBase" id="RU003560"/>
    </source>
</evidence>
<dbReference type="RefSeq" id="WP_135416638.1">
    <property type="nucleotide sequence ID" value="NZ_SRLB01000013.1"/>
</dbReference>
<dbReference type="InterPro" id="IPR005814">
    <property type="entry name" value="Aminotrans_3"/>
</dbReference>
<keyword evidence="7" id="KW-0413">Isomerase</keyword>
<gene>
    <name evidence="11" type="ORF">EU555_18410</name>
</gene>
<evidence type="ECO:0000256" key="1">
    <source>
        <dbReference type="ARBA" id="ARBA00001933"/>
    </source>
</evidence>
<comment type="caution">
    <text evidence="11">The sequence shown here is derived from an EMBL/GenBank/DDBJ whole genome shotgun (WGS) entry which is preliminary data.</text>
</comment>
<dbReference type="Pfam" id="PF00202">
    <property type="entry name" value="Aminotran_3"/>
    <property type="match status" value="1"/>
</dbReference>
<dbReference type="EMBL" id="SRLB01000013">
    <property type="protein sequence ID" value="TGD97615.1"/>
    <property type="molecule type" value="Genomic_DNA"/>
</dbReference>
<organism evidence="11 12">
    <name type="scientific">Methylobacterium nonmethylotrophicum</name>
    <dbReference type="NCBI Taxonomy" id="1141884"/>
    <lineage>
        <taxon>Bacteria</taxon>
        <taxon>Pseudomonadati</taxon>
        <taxon>Pseudomonadota</taxon>
        <taxon>Alphaproteobacteria</taxon>
        <taxon>Hyphomicrobiales</taxon>
        <taxon>Methylobacteriaceae</taxon>
        <taxon>Methylobacterium</taxon>
    </lineage>
</organism>
<evidence type="ECO:0000256" key="2">
    <source>
        <dbReference type="ARBA" id="ARBA00004819"/>
    </source>
</evidence>
<comment type="cofactor">
    <cofactor evidence="1">
        <name>pyridoxal 5'-phosphate</name>
        <dbReference type="ChEBI" id="CHEBI:597326"/>
    </cofactor>
</comment>
<evidence type="ECO:0000256" key="7">
    <source>
        <dbReference type="ARBA" id="ARBA00023235"/>
    </source>
</evidence>
<keyword evidence="8" id="KW-0627">Porphyrin biosynthesis</keyword>
<keyword evidence="11" id="KW-0032">Aminotransferase</keyword>
<accession>A0A4Z0NMJ1</accession>
<protein>
    <recommendedName>
        <fullName evidence="5">Glutamate-1-semialdehyde 2,1-aminomutase</fullName>
        <ecNumber evidence="4">5.4.3.8</ecNumber>
    </recommendedName>
    <alternativeName>
        <fullName evidence="9">Glutamate-1-semialdehyde aminotransferase</fullName>
    </alternativeName>
</protein>
<dbReference type="AlphaFoldDB" id="A0A4Z0NMJ1"/>
<keyword evidence="12" id="KW-1185">Reference proteome</keyword>
<dbReference type="GO" id="GO:0006779">
    <property type="term" value="P:porphyrin-containing compound biosynthetic process"/>
    <property type="evidence" value="ECO:0007669"/>
    <property type="project" value="UniProtKB-KW"/>
</dbReference>
<dbReference type="OrthoDB" id="9801052at2"/>
<reference evidence="11 12" key="1">
    <citation type="submission" date="2019-04" db="EMBL/GenBank/DDBJ databases">
        <authorList>
            <person name="Feng G."/>
            <person name="Zhu H."/>
        </authorList>
    </citation>
    <scope>NUCLEOTIDE SEQUENCE [LARGE SCALE GENOMIC DNA]</scope>
    <source>
        <strain evidence="11 12">6HR-1</strain>
    </source>
</reference>
<dbReference type="PANTHER" id="PTHR43713">
    <property type="entry name" value="GLUTAMATE-1-SEMIALDEHYDE 2,1-AMINOMUTASE"/>
    <property type="match status" value="1"/>
</dbReference>
<dbReference type="GO" id="GO:0008483">
    <property type="term" value="F:transaminase activity"/>
    <property type="evidence" value="ECO:0007669"/>
    <property type="project" value="UniProtKB-KW"/>
</dbReference>
<evidence type="ECO:0000256" key="9">
    <source>
        <dbReference type="ARBA" id="ARBA00031365"/>
    </source>
</evidence>
<dbReference type="PANTHER" id="PTHR43713:SF3">
    <property type="entry name" value="GLUTAMATE-1-SEMIALDEHYDE 2,1-AMINOMUTASE 1, CHLOROPLASTIC-RELATED"/>
    <property type="match status" value="1"/>
</dbReference>
<evidence type="ECO:0000256" key="5">
    <source>
        <dbReference type="ARBA" id="ARBA00015416"/>
    </source>
</evidence>
<dbReference type="PROSITE" id="PS00600">
    <property type="entry name" value="AA_TRANSFER_CLASS_3"/>
    <property type="match status" value="1"/>
</dbReference>
<evidence type="ECO:0000256" key="3">
    <source>
        <dbReference type="ARBA" id="ARBA00008981"/>
    </source>
</evidence>
<evidence type="ECO:0000313" key="11">
    <source>
        <dbReference type="EMBL" id="TGD97615.1"/>
    </source>
</evidence>